<dbReference type="EMBL" id="JAUSWH010000002">
    <property type="protein sequence ID" value="MDQ0454548.1"/>
    <property type="molecule type" value="Genomic_DNA"/>
</dbReference>
<feature type="domain" description="DUF1868" evidence="1">
    <location>
        <begin position="29"/>
        <end position="142"/>
    </location>
</feature>
<dbReference type="InterPro" id="IPR009097">
    <property type="entry name" value="Cyclic_Pdiesterase"/>
</dbReference>
<name>A0ABU0I8J3_9HYPH</name>
<evidence type="ECO:0000313" key="2">
    <source>
        <dbReference type="EMBL" id="MDQ0454548.1"/>
    </source>
</evidence>
<reference evidence="2 3" key="1">
    <citation type="submission" date="2023-07" db="EMBL/GenBank/DDBJ databases">
        <title>Genomic Encyclopedia of Type Strains, Phase IV (KMG-IV): sequencing the most valuable type-strain genomes for metagenomic binning, comparative biology and taxonomic classification.</title>
        <authorList>
            <person name="Goeker M."/>
        </authorList>
    </citation>
    <scope>NUCLEOTIDE SEQUENCE [LARGE SCALE GENOMIC DNA]</scope>
    <source>
        <strain evidence="2 3">DSM 100301</strain>
    </source>
</reference>
<keyword evidence="3" id="KW-1185">Reference proteome</keyword>
<dbReference type="Gene3D" id="3.90.1140.10">
    <property type="entry name" value="Cyclic phosphodiesterase"/>
    <property type="match status" value="1"/>
</dbReference>
<evidence type="ECO:0000313" key="3">
    <source>
        <dbReference type="Proteomes" id="UP001235269"/>
    </source>
</evidence>
<proteinExistence type="predicted"/>
<dbReference type="InterPro" id="IPR015069">
    <property type="entry name" value="2H-PEstase_DUF1868"/>
</dbReference>
<dbReference type="SUPFAM" id="SSF55144">
    <property type="entry name" value="LigT-like"/>
    <property type="match status" value="1"/>
</dbReference>
<protein>
    <recommendedName>
        <fullName evidence="1">DUF1868 domain-containing protein</fullName>
    </recommendedName>
</protein>
<accession>A0ABU0I8J3</accession>
<sequence length="238" mass="26967">MTFPVNPPARLAGFSASCNPEPLAHMGIRFDAQGRFLKEPGNSVVCHLTEGSASQGAIIALRALYQELPEADKLAFTPVSSLHMTLFQGVIDTRRALPYWPQDLPLDTPIEDVTEIFCQRLKHFRAGPGFRLGLTALTPTAMILEPVDEEDKAALADWRDRLARLFGYRHPDHETYEFHVGFAYVLSRFSDTALCHWEEVLQRETRHFQAKFACLELDPPAFSTFEDMTRFEEVVILD</sequence>
<dbReference type="RefSeq" id="WP_307156759.1">
    <property type="nucleotide sequence ID" value="NZ_JAUSWH010000002.1"/>
</dbReference>
<dbReference type="Pfam" id="PF08975">
    <property type="entry name" value="2H-phosphodiest"/>
    <property type="match status" value="1"/>
</dbReference>
<dbReference type="Proteomes" id="UP001235269">
    <property type="component" value="Unassembled WGS sequence"/>
</dbReference>
<comment type="caution">
    <text evidence="2">The sequence shown here is derived from an EMBL/GenBank/DDBJ whole genome shotgun (WGS) entry which is preliminary data.</text>
</comment>
<evidence type="ECO:0000259" key="1">
    <source>
        <dbReference type="Pfam" id="PF08975"/>
    </source>
</evidence>
<gene>
    <name evidence="2" type="ORF">QO005_000875</name>
</gene>
<organism evidence="2 3">
    <name type="scientific">Rhizobium paknamense</name>
    <dbReference type="NCBI Taxonomy" id="1206817"/>
    <lineage>
        <taxon>Bacteria</taxon>
        <taxon>Pseudomonadati</taxon>
        <taxon>Pseudomonadota</taxon>
        <taxon>Alphaproteobacteria</taxon>
        <taxon>Hyphomicrobiales</taxon>
        <taxon>Rhizobiaceae</taxon>
        <taxon>Rhizobium/Agrobacterium group</taxon>
        <taxon>Rhizobium</taxon>
    </lineage>
</organism>